<evidence type="ECO:0000256" key="1">
    <source>
        <dbReference type="SAM" id="Coils"/>
    </source>
</evidence>
<accession>A0A0A7PNJ9</accession>
<dbReference type="OrthoDB" id="7595602at2"/>
<feature type="transmembrane region" description="Helical" evidence="3">
    <location>
        <begin position="300"/>
        <end position="319"/>
    </location>
</feature>
<keyword evidence="3" id="KW-1133">Transmembrane helix</keyword>
<sequence>MNKAWGGTFVLAMTLALSGGGCSKKAPQELPPLPQETASTPDADRAAAYRAAQEAAMAQRAASEQQSARADAMRAYEEAKAAVAQAKKQVEAARKGHINVPGASAGTTGAAHLAGSAASDPGGAAKVACPQLGGLATPEECANYSGLLATMQSGVAAFDPPRRMEMGRDYPVKLVIGAREVAAQVVDSATDAGDVKTVDIRLGSWICAELLATQFELNGPARQCKERGLSRMLSFDWTVSPKQDGKLKLGVKVESLAEQNGKPLDMIDSRMIAVNVEADAIGRFDMMVSRLTDSLGGVRTMLLALVSALGVLSVVVWRVRNLGKKPEKDALKDISSS</sequence>
<gene>
    <name evidence="4" type="ORF">SKP52_23685</name>
</gene>
<dbReference type="EMBL" id="CP009122">
    <property type="protein sequence ID" value="AJA11579.1"/>
    <property type="molecule type" value="Genomic_DNA"/>
</dbReference>
<dbReference type="PROSITE" id="PS51257">
    <property type="entry name" value="PROKAR_LIPOPROTEIN"/>
    <property type="match status" value="1"/>
</dbReference>
<dbReference type="KEGG" id="sphk:SKP52_23685"/>
<dbReference type="STRING" id="1515612.SKP52_23685"/>
<feature type="coiled-coil region" evidence="1">
    <location>
        <begin position="69"/>
        <end position="96"/>
    </location>
</feature>
<evidence type="ECO:0000313" key="4">
    <source>
        <dbReference type="EMBL" id="AJA11579.1"/>
    </source>
</evidence>
<proteinExistence type="predicted"/>
<keyword evidence="3" id="KW-0812">Transmembrane</keyword>
<evidence type="ECO:0000256" key="2">
    <source>
        <dbReference type="SAM" id="MobiDB-lite"/>
    </source>
</evidence>
<keyword evidence="1" id="KW-0175">Coiled coil</keyword>
<name>A0A0A7PNJ9_9SPHN</name>
<feature type="region of interest" description="Disordered" evidence="2">
    <location>
        <begin position="26"/>
        <end position="45"/>
    </location>
</feature>
<dbReference type="HOGENOM" id="CLU_823620_0_0_5"/>
<organism evidence="4 5">
    <name type="scientific">Sphingopyxis fribergensis</name>
    <dbReference type="NCBI Taxonomy" id="1515612"/>
    <lineage>
        <taxon>Bacteria</taxon>
        <taxon>Pseudomonadati</taxon>
        <taxon>Pseudomonadota</taxon>
        <taxon>Alphaproteobacteria</taxon>
        <taxon>Sphingomonadales</taxon>
        <taxon>Sphingomonadaceae</taxon>
        <taxon>Sphingopyxis</taxon>
    </lineage>
</organism>
<dbReference type="RefSeq" id="WP_039579146.1">
    <property type="nucleotide sequence ID" value="NZ_CP009122.1"/>
</dbReference>
<protein>
    <submittedName>
        <fullName evidence="4">Putative secreted protein</fullName>
    </submittedName>
</protein>
<dbReference type="AlphaFoldDB" id="A0A0A7PNJ9"/>
<evidence type="ECO:0000256" key="3">
    <source>
        <dbReference type="SAM" id="Phobius"/>
    </source>
</evidence>
<dbReference type="Proteomes" id="UP000030907">
    <property type="component" value="Chromosome"/>
</dbReference>
<keyword evidence="3" id="KW-0472">Membrane</keyword>
<reference evidence="4 5" key="1">
    <citation type="journal article" date="2015" name="Int. J. Syst. Evol. Microbiol.">
        <title>Description of Sphingopyxis fribergensis sp. nov. - a soil bacterium with the ability to degrade styrene and phenylacetic acid.</title>
        <authorList>
            <person name="Oelschlagel M."/>
            <person name="Ruckert C."/>
            <person name="Kalinowski J."/>
            <person name="Schmidt G."/>
            <person name="Schlomann M."/>
            <person name="Tischler D."/>
        </authorList>
    </citation>
    <scope>NUCLEOTIDE SEQUENCE [LARGE SCALE GENOMIC DNA]</scope>
    <source>
        <strain evidence="4 5">Kp5.2</strain>
    </source>
</reference>
<keyword evidence="5" id="KW-1185">Reference proteome</keyword>
<evidence type="ECO:0000313" key="5">
    <source>
        <dbReference type="Proteomes" id="UP000030907"/>
    </source>
</evidence>